<sequence length="112" mass="13244">MNHEDFDEETALMAAQALQKVLSRRMHRKKVLGEERLVPGQLGEALGLPRLCKQLNSRRQGTRQDAVERFEAIWASLSETSRRRVRQALGWYDPRELDWEDPRSNRRPVERY</sequence>
<dbReference type="Proteomes" id="UP000295830">
    <property type="component" value="Unassembled WGS sequence"/>
</dbReference>
<proteinExistence type="predicted"/>
<name>A0A4R7JJG1_9GAMM</name>
<dbReference type="EMBL" id="SOAX01000007">
    <property type="protein sequence ID" value="TDT37855.1"/>
    <property type="molecule type" value="Genomic_DNA"/>
</dbReference>
<dbReference type="RefSeq" id="WP_243865057.1">
    <property type="nucleotide sequence ID" value="NZ_SOAX01000007.1"/>
</dbReference>
<keyword evidence="2" id="KW-1185">Reference proteome</keyword>
<evidence type="ECO:0000313" key="1">
    <source>
        <dbReference type="EMBL" id="TDT37855.1"/>
    </source>
</evidence>
<protein>
    <submittedName>
        <fullName evidence="1">Uncharacterized protein</fullName>
    </submittedName>
</protein>
<dbReference type="AlphaFoldDB" id="A0A4R7JJG1"/>
<reference evidence="1 2" key="1">
    <citation type="submission" date="2019-03" db="EMBL/GenBank/DDBJ databases">
        <title>Genomic Encyclopedia of Type Strains, Phase IV (KMG-IV): sequencing the most valuable type-strain genomes for metagenomic binning, comparative biology and taxonomic classification.</title>
        <authorList>
            <person name="Goeker M."/>
        </authorList>
    </citation>
    <scope>NUCLEOTIDE SEQUENCE [LARGE SCALE GENOMIC DNA]</scope>
    <source>
        <strain evidence="1 2">DSM 15505</strain>
    </source>
</reference>
<gene>
    <name evidence="1" type="ORF">DES49_2818</name>
</gene>
<organism evidence="1 2">
    <name type="scientific">Halospina denitrificans</name>
    <dbReference type="NCBI Taxonomy" id="332522"/>
    <lineage>
        <taxon>Bacteria</taxon>
        <taxon>Pseudomonadati</taxon>
        <taxon>Pseudomonadota</taxon>
        <taxon>Gammaproteobacteria</taxon>
        <taxon>Halospina</taxon>
    </lineage>
</organism>
<evidence type="ECO:0000313" key="2">
    <source>
        <dbReference type="Proteomes" id="UP000295830"/>
    </source>
</evidence>
<comment type="caution">
    <text evidence="1">The sequence shown here is derived from an EMBL/GenBank/DDBJ whole genome shotgun (WGS) entry which is preliminary data.</text>
</comment>
<accession>A0A4R7JJG1</accession>